<name>A0A1C0Z2N9_9BACL</name>
<dbReference type="InterPro" id="IPR050583">
    <property type="entry name" value="Mycobacterial_A85_antigen"/>
</dbReference>
<keyword evidence="2" id="KW-1185">Reference proteome</keyword>
<dbReference type="RefSeq" id="WP_066461523.1">
    <property type="nucleotide sequence ID" value="NZ_MATO01000006.1"/>
</dbReference>
<proteinExistence type="predicted"/>
<gene>
    <name evidence="1" type="ORF">A6K76_04800</name>
</gene>
<organism evidence="1 2">
    <name type="scientific">Caryophanon latum</name>
    <dbReference type="NCBI Taxonomy" id="33977"/>
    <lineage>
        <taxon>Bacteria</taxon>
        <taxon>Bacillati</taxon>
        <taxon>Bacillota</taxon>
        <taxon>Bacilli</taxon>
        <taxon>Bacillales</taxon>
        <taxon>Caryophanaceae</taxon>
        <taxon>Caryophanon</taxon>
    </lineage>
</organism>
<dbReference type="OrthoDB" id="9803578at2"/>
<dbReference type="EMBL" id="MATO01000006">
    <property type="protein sequence ID" value="OCS93656.1"/>
    <property type="molecule type" value="Genomic_DNA"/>
</dbReference>
<evidence type="ECO:0000313" key="2">
    <source>
        <dbReference type="Proteomes" id="UP000093482"/>
    </source>
</evidence>
<dbReference type="Gene3D" id="3.40.50.1820">
    <property type="entry name" value="alpha/beta hydrolase"/>
    <property type="match status" value="1"/>
</dbReference>
<accession>A0A1C0Z2N9</accession>
<dbReference type="Proteomes" id="UP000093482">
    <property type="component" value="Unassembled WGS sequence"/>
</dbReference>
<dbReference type="InterPro" id="IPR029058">
    <property type="entry name" value="AB_hydrolase_fold"/>
</dbReference>
<evidence type="ECO:0000313" key="1">
    <source>
        <dbReference type="EMBL" id="OCS93656.1"/>
    </source>
</evidence>
<dbReference type="AlphaFoldDB" id="A0A1C0Z2N9"/>
<dbReference type="PANTHER" id="PTHR48098:SF3">
    <property type="entry name" value="IRON(III) ENTEROBACTIN ESTERASE"/>
    <property type="match status" value="1"/>
</dbReference>
<protein>
    <recommendedName>
        <fullName evidence="3">Enterochelin esterase</fullName>
    </recommendedName>
</protein>
<sequence>MEKGSVKEIDFYSEALQEELKLLIYIPPNFTPLVKYSVLIASDGRDYFQLGRIARLADELHNDFEVENLIIVGVPYKNAKDRQRKYIPTGDLFEAYVRFLAHELVPYLDEEFPTLQMGMGRGLIGDSMAGTISLLTAITYPHIFGKVIMQSPYVDRHVMEAVQNFSQVDALSVYHITGKQEDRVLTTDKQVRDFLTPNRELHALMQERHFDLFYEEFDGNHTWKYWQPDLRRAIVENFS</sequence>
<dbReference type="SUPFAM" id="SSF53474">
    <property type="entry name" value="alpha/beta-Hydrolases"/>
    <property type="match status" value="1"/>
</dbReference>
<dbReference type="Pfam" id="PF00756">
    <property type="entry name" value="Esterase"/>
    <property type="match status" value="1"/>
</dbReference>
<evidence type="ECO:0008006" key="3">
    <source>
        <dbReference type="Google" id="ProtNLM"/>
    </source>
</evidence>
<dbReference type="PANTHER" id="PTHR48098">
    <property type="entry name" value="ENTEROCHELIN ESTERASE-RELATED"/>
    <property type="match status" value="1"/>
</dbReference>
<comment type="caution">
    <text evidence="1">The sequence shown here is derived from an EMBL/GenBank/DDBJ whole genome shotgun (WGS) entry which is preliminary data.</text>
</comment>
<reference evidence="1 2" key="1">
    <citation type="submission" date="2016-07" db="EMBL/GenBank/DDBJ databases">
        <title>Caryophanon latum genome sequencing.</title>
        <authorList>
            <person name="Verma A."/>
            <person name="Pal Y."/>
            <person name="Krishnamurthi S."/>
        </authorList>
    </citation>
    <scope>NUCLEOTIDE SEQUENCE [LARGE SCALE GENOMIC DNA]</scope>
    <source>
        <strain evidence="1 2">DSM 14151</strain>
    </source>
</reference>
<dbReference type="InterPro" id="IPR000801">
    <property type="entry name" value="Esterase-like"/>
</dbReference>